<organism evidence="3 4">
    <name type="scientific">Podospora aff. communis PSN243</name>
    <dbReference type="NCBI Taxonomy" id="3040156"/>
    <lineage>
        <taxon>Eukaryota</taxon>
        <taxon>Fungi</taxon>
        <taxon>Dikarya</taxon>
        <taxon>Ascomycota</taxon>
        <taxon>Pezizomycotina</taxon>
        <taxon>Sordariomycetes</taxon>
        <taxon>Sordariomycetidae</taxon>
        <taxon>Sordariales</taxon>
        <taxon>Podosporaceae</taxon>
        <taxon>Podospora</taxon>
    </lineage>
</organism>
<dbReference type="Proteomes" id="UP001321760">
    <property type="component" value="Unassembled WGS sequence"/>
</dbReference>
<dbReference type="InterPro" id="IPR046539">
    <property type="entry name" value="DUF6604"/>
</dbReference>
<dbReference type="EMBL" id="MU865930">
    <property type="protein sequence ID" value="KAK4451020.1"/>
    <property type="molecule type" value="Genomic_DNA"/>
</dbReference>
<dbReference type="PANTHER" id="PTHR38795:SF1">
    <property type="entry name" value="DUF6604 DOMAIN-CONTAINING PROTEIN"/>
    <property type="match status" value="1"/>
</dbReference>
<feature type="compositionally biased region" description="Basic and acidic residues" evidence="1">
    <location>
        <begin position="1"/>
        <end position="11"/>
    </location>
</feature>
<dbReference type="PANTHER" id="PTHR38795">
    <property type="entry name" value="DUF6604 DOMAIN-CONTAINING PROTEIN"/>
    <property type="match status" value="1"/>
</dbReference>
<reference evidence="3" key="2">
    <citation type="submission" date="2023-05" db="EMBL/GenBank/DDBJ databases">
        <authorList>
            <consortium name="Lawrence Berkeley National Laboratory"/>
            <person name="Steindorff A."/>
            <person name="Hensen N."/>
            <person name="Bonometti L."/>
            <person name="Westerberg I."/>
            <person name="Brannstrom I.O."/>
            <person name="Guillou S."/>
            <person name="Cros-Aarteil S."/>
            <person name="Calhoun S."/>
            <person name="Haridas S."/>
            <person name="Kuo A."/>
            <person name="Mondo S."/>
            <person name="Pangilinan J."/>
            <person name="Riley R."/>
            <person name="Labutti K."/>
            <person name="Andreopoulos B."/>
            <person name="Lipzen A."/>
            <person name="Chen C."/>
            <person name="Yanf M."/>
            <person name="Daum C."/>
            <person name="Ng V."/>
            <person name="Clum A."/>
            <person name="Ohm R."/>
            <person name="Martin F."/>
            <person name="Silar P."/>
            <person name="Natvig D."/>
            <person name="Lalanne C."/>
            <person name="Gautier V."/>
            <person name="Ament-Velasquez S.L."/>
            <person name="Kruys A."/>
            <person name="Hutchinson M.I."/>
            <person name="Powell A.J."/>
            <person name="Barry K."/>
            <person name="Miller A.N."/>
            <person name="Grigoriev I.V."/>
            <person name="Debuchy R."/>
            <person name="Gladieux P."/>
            <person name="Thoren M.H."/>
            <person name="Johannesson H."/>
        </authorList>
    </citation>
    <scope>NUCLEOTIDE SEQUENCE</scope>
    <source>
        <strain evidence="3">PSN243</strain>
    </source>
</reference>
<proteinExistence type="predicted"/>
<sequence length="869" mass="96557">MLDSRASRIQKESPTSTRLKGKARKAAKQAAGPPGPAAPRKSKYILATKNYLPLAQFIVDHHKDKTKDVVDVPREFSLAIDRAISAGATLDMTADETHKFFVGVLEQVRDTLKPLFWEATPAASAAKKGPESPPSTKPASSNPFEILGAYELPDLDLAAETPAEEPTSVPSGASKKARADTFIEYEAESSNSAAERFLAFIALGRDMNALREQVKTLWKAYANRKLSLTSVAIATSTAISLARAIEEPVSSLFKPDGHVEGMITKLLKSICAMRGVPMGTPSVGGSYPFDMKLYDTNDFCMINALIFLNGWLAQVDGFDEDDAGMTSSYNGSFGWNDKTVPYHSLSNQKKFEADRAHILEVLPEFHRLGGFAFNRSPKLSPPLLLATSLHLDVVRILGDEIDRPYREMATSDGLVHRSLTEQLEYHSSPHVLRTPGGYTVDTEKTIKRFQKEVEYWREGENQVLSAHSSIGVNTKPTTLLKRHPLYCGLWVAEMRGRLHQTGVAVNHAFGSILYAGHLYNALETQGLIPDDKKWDDMELFFEAQGGRDTFFVGEAPKNAEDFHKQICLVMGFSATSFNPNTNTRNKGKLQATKKGPRTLKDQGRVSLLFRNQFAPGSSNFNLTADDVDAILYPKRSGNKSKQNAVAAPVQLVAALAHALEEEIPALMPDYLQGHRICWTLFRNVRDAIQDRMQRWLGPDWITQEYQLPFAVGFIFRSLCGDQTLSATRELLEMAADAYRKTLCPEDDADTDLRAAVKTKMDVLLATAKLRQVEADPTPEERALQRREVEAVQRRNPPVDHRQVSNRGGMEVDDGWAPPAAQALRAAGLNPIQTLRDINDINNDRDGDWNRGERMMRAYQVLSRLGNLRM</sequence>
<accession>A0AAV9GTB6</accession>
<feature type="region of interest" description="Disordered" evidence="1">
    <location>
        <begin position="775"/>
        <end position="808"/>
    </location>
</feature>
<keyword evidence="4" id="KW-1185">Reference proteome</keyword>
<feature type="compositionally biased region" description="Basic and acidic residues" evidence="1">
    <location>
        <begin position="775"/>
        <end position="802"/>
    </location>
</feature>
<evidence type="ECO:0000259" key="2">
    <source>
        <dbReference type="Pfam" id="PF20253"/>
    </source>
</evidence>
<evidence type="ECO:0000313" key="3">
    <source>
        <dbReference type="EMBL" id="KAK4451020.1"/>
    </source>
</evidence>
<dbReference type="AlphaFoldDB" id="A0AAV9GTB6"/>
<evidence type="ECO:0000313" key="4">
    <source>
        <dbReference type="Proteomes" id="UP001321760"/>
    </source>
</evidence>
<feature type="region of interest" description="Disordered" evidence="1">
    <location>
        <begin position="1"/>
        <end position="41"/>
    </location>
</feature>
<protein>
    <recommendedName>
        <fullName evidence="2">DUF6604 domain-containing protein</fullName>
    </recommendedName>
</protein>
<feature type="domain" description="DUF6604" evidence="2">
    <location>
        <begin position="7"/>
        <end position="249"/>
    </location>
</feature>
<name>A0AAV9GTB6_9PEZI</name>
<evidence type="ECO:0000256" key="1">
    <source>
        <dbReference type="SAM" id="MobiDB-lite"/>
    </source>
</evidence>
<reference evidence="3" key="1">
    <citation type="journal article" date="2023" name="Mol. Phylogenet. Evol.">
        <title>Genome-scale phylogeny and comparative genomics of the fungal order Sordariales.</title>
        <authorList>
            <person name="Hensen N."/>
            <person name="Bonometti L."/>
            <person name="Westerberg I."/>
            <person name="Brannstrom I.O."/>
            <person name="Guillou S."/>
            <person name="Cros-Aarteil S."/>
            <person name="Calhoun S."/>
            <person name="Haridas S."/>
            <person name="Kuo A."/>
            <person name="Mondo S."/>
            <person name="Pangilinan J."/>
            <person name="Riley R."/>
            <person name="LaButti K."/>
            <person name="Andreopoulos B."/>
            <person name="Lipzen A."/>
            <person name="Chen C."/>
            <person name="Yan M."/>
            <person name="Daum C."/>
            <person name="Ng V."/>
            <person name="Clum A."/>
            <person name="Steindorff A."/>
            <person name="Ohm R.A."/>
            <person name="Martin F."/>
            <person name="Silar P."/>
            <person name="Natvig D.O."/>
            <person name="Lalanne C."/>
            <person name="Gautier V."/>
            <person name="Ament-Velasquez S.L."/>
            <person name="Kruys A."/>
            <person name="Hutchinson M.I."/>
            <person name="Powell A.J."/>
            <person name="Barry K."/>
            <person name="Miller A.N."/>
            <person name="Grigoriev I.V."/>
            <person name="Debuchy R."/>
            <person name="Gladieux P."/>
            <person name="Hiltunen Thoren M."/>
            <person name="Johannesson H."/>
        </authorList>
    </citation>
    <scope>NUCLEOTIDE SEQUENCE</scope>
    <source>
        <strain evidence="3">PSN243</strain>
    </source>
</reference>
<comment type="caution">
    <text evidence="3">The sequence shown here is derived from an EMBL/GenBank/DDBJ whole genome shotgun (WGS) entry which is preliminary data.</text>
</comment>
<dbReference type="Pfam" id="PF20253">
    <property type="entry name" value="DUF6604"/>
    <property type="match status" value="1"/>
</dbReference>
<gene>
    <name evidence="3" type="ORF">QBC34DRAFT_493496</name>
</gene>
<feature type="region of interest" description="Disordered" evidence="1">
    <location>
        <begin position="124"/>
        <end position="143"/>
    </location>
</feature>